<proteinExistence type="predicted"/>
<evidence type="ECO:0000313" key="1">
    <source>
        <dbReference type="Proteomes" id="UP000887576"/>
    </source>
</evidence>
<sequence>MVSHDELISRQVKKCAVFITTEAGFDEAEIGAIDDLTQILFDYIGTFAEESQELAYLAGRNAFNFVDVISSLEEGALGHSTESLTKYIVENQFQNMDKLLSKDGKVTEQQPLKIGDDRPMPGYIPSFLPKFPNPHTYIHTEVTNESEMTYARAREVLATNKRSVENSLYRYALNTHDNVCLFNVQYQQALEKARSEVEKQDAERQAKRARYGDETTLDDFNVPETETTIVKKIIPDEFFVLKPFFLEDPTLLAISNEQDDEEQPAQKGDGAAVEPSSDDLQDSKFSDTQDEELILSDSDNND</sequence>
<protein>
    <submittedName>
        <fullName evidence="2">Transcription initiation factor TFIID subunit 8</fullName>
    </submittedName>
</protein>
<organism evidence="1 2">
    <name type="scientific">Panagrolaimus sp. JU765</name>
    <dbReference type="NCBI Taxonomy" id="591449"/>
    <lineage>
        <taxon>Eukaryota</taxon>
        <taxon>Metazoa</taxon>
        <taxon>Ecdysozoa</taxon>
        <taxon>Nematoda</taxon>
        <taxon>Chromadorea</taxon>
        <taxon>Rhabditida</taxon>
        <taxon>Tylenchina</taxon>
        <taxon>Panagrolaimomorpha</taxon>
        <taxon>Panagrolaimoidea</taxon>
        <taxon>Panagrolaimidae</taxon>
        <taxon>Panagrolaimus</taxon>
    </lineage>
</organism>
<dbReference type="Proteomes" id="UP000887576">
    <property type="component" value="Unplaced"/>
</dbReference>
<reference evidence="2" key="1">
    <citation type="submission" date="2022-11" db="UniProtKB">
        <authorList>
            <consortium name="WormBaseParasite"/>
        </authorList>
    </citation>
    <scope>IDENTIFICATION</scope>
</reference>
<name>A0AC34QGK4_9BILA</name>
<accession>A0AC34QGK4</accession>
<evidence type="ECO:0000313" key="2">
    <source>
        <dbReference type="WBParaSite" id="JU765_v2.g16102.t1"/>
    </source>
</evidence>
<dbReference type="WBParaSite" id="JU765_v2.g16102.t1">
    <property type="protein sequence ID" value="JU765_v2.g16102.t1"/>
    <property type="gene ID" value="JU765_v2.g16102"/>
</dbReference>